<proteinExistence type="predicted"/>
<sequence length="129" mass="14134">MSIEKMISLHPDVRGDLDEALAKAARHAMLCSLFCTSCADACLAEAMDMRQCVRTCLDCADICASASHLAVRRTGQNVAILRAQLELCIQACETCAEECGKHDHEHCRLCATMCRECAEDCRQALASMH</sequence>
<dbReference type="CDD" id="cd08026">
    <property type="entry name" value="DUF326"/>
    <property type="match status" value="1"/>
</dbReference>
<dbReference type="Pfam" id="PF03860">
    <property type="entry name" value="Csp"/>
    <property type="match status" value="1"/>
</dbReference>
<dbReference type="InterPro" id="IPR005560">
    <property type="entry name" value="Csp_YhjQ"/>
</dbReference>
<dbReference type="Gene3D" id="1.20.1270.360">
    <property type="match status" value="1"/>
</dbReference>
<keyword evidence="2" id="KW-1185">Reference proteome</keyword>
<evidence type="ECO:0000313" key="1">
    <source>
        <dbReference type="EMBL" id="SDO22793.1"/>
    </source>
</evidence>
<evidence type="ECO:0000313" key="2">
    <source>
        <dbReference type="Proteomes" id="UP000198793"/>
    </source>
</evidence>
<dbReference type="Proteomes" id="UP000198793">
    <property type="component" value="Unassembled WGS sequence"/>
</dbReference>
<reference evidence="1 2" key="1">
    <citation type="submission" date="2016-10" db="EMBL/GenBank/DDBJ databases">
        <authorList>
            <person name="de Groot N.N."/>
        </authorList>
    </citation>
    <scope>NUCLEOTIDE SEQUENCE [LARGE SCALE GENOMIC DNA]</scope>
    <source>
        <strain evidence="2">L7-484,KACC 16230,DSM 25025</strain>
    </source>
</reference>
<dbReference type="AlphaFoldDB" id="A0A1H0HUI4"/>
<dbReference type="STRING" id="1166073.SAMN05192530_104290"/>
<dbReference type="PANTHER" id="PTHR37310">
    <property type="entry name" value="CYTOPLASMIC PROTEIN-RELATED"/>
    <property type="match status" value="1"/>
</dbReference>
<protein>
    <recommendedName>
        <fullName evidence="3">Four-helix bundle copper-binding protein</fullName>
    </recommendedName>
</protein>
<organism evidence="1 2">
    <name type="scientific">Aureimonas jatrophae</name>
    <dbReference type="NCBI Taxonomy" id="1166073"/>
    <lineage>
        <taxon>Bacteria</taxon>
        <taxon>Pseudomonadati</taxon>
        <taxon>Pseudomonadota</taxon>
        <taxon>Alphaproteobacteria</taxon>
        <taxon>Hyphomicrobiales</taxon>
        <taxon>Aurantimonadaceae</taxon>
        <taxon>Aureimonas</taxon>
    </lineage>
</organism>
<accession>A0A1H0HUI4</accession>
<dbReference type="InterPro" id="IPR044543">
    <property type="entry name" value="YHJQ-like"/>
</dbReference>
<dbReference type="PANTHER" id="PTHR37310:SF1">
    <property type="entry name" value="CYTOPLASMIC PROTEIN"/>
    <property type="match status" value="1"/>
</dbReference>
<gene>
    <name evidence="1" type="ORF">SAMN05192530_104290</name>
</gene>
<dbReference type="EMBL" id="FNIT01000004">
    <property type="protein sequence ID" value="SDO22793.1"/>
    <property type="molecule type" value="Genomic_DNA"/>
</dbReference>
<evidence type="ECO:0008006" key="3">
    <source>
        <dbReference type="Google" id="ProtNLM"/>
    </source>
</evidence>
<dbReference type="OrthoDB" id="5396211at2"/>
<name>A0A1H0HUI4_9HYPH</name>
<dbReference type="RefSeq" id="WP_090673188.1">
    <property type="nucleotide sequence ID" value="NZ_FNIT01000004.1"/>
</dbReference>